<evidence type="ECO:0000313" key="1">
    <source>
        <dbReference type="EMBL" id="KKQ65667.1"/>
    </source>
</evidence>
<accession>A0A0G0JG16</accession>
<dbReference type="AlphaFoldDB" id="A0A0G0JG16"/>
<comment type="caution">
    <text evidence="1">The sequence shown here is derived from an EMBL/GenBank/DDBJ whole genome shotgun (WGS) entry which is preliminary data.</text>
</comment>
<dbReference type="EMBL" id="LBUP01000009">
    <property type="protein sequence ID" value="KKQ65667.1"/>
    <property type="molecule type" value="Genomic_DNA"/>
</dbReference>
<evidence type="ECO:0000313" key="2">
    <source>
        <dbReference type="Proteomes" id="UP000034235"/>
    </source>
</evidence>
<evidence type="ECO:0008006" key="3">
    <source>
        <dbReference type="Google" id="ProtNLM"/>
    </source>
</evidence>
<sequence length="170" mass="19302">MERLIQIPSFDEFTEIRLGTLDSATLHVPKGGRIFMDSLGPCLGVVGYDFRHKIIFGSHMVIDPGIDEEIKKYLRILKQSGIKHTRVAVAGGNLDFTLPRGYPDYFQKLIEVKYRLQRMPGIINYITPEKVASIYRSDQLDVVYQKGRFRINYEKGNVGEPGLEPGTGRV</sequence>
<dbReference type="Proteomes" id="UP000034235">
    <property type="component" value="Unassembled WGS sequence"/>
</dbReference>
<protein>
    <recommendedName>
        <fullName evidence="3">Chemoreceptor glutamine deamidase CheD</fullName>
    </recommendedName>
</protein>
<name>A0A0G0JG16_9BACT</name>
<reference evidence="1 2" key="1">
    <citation type="journal article" date="2015" name="Nature">
        <title>rRNA introns, odd ribosomes, and small enigmatic genomes across a large radiation of phyla.</title>
        <authorList>
            <person name="Brown C.T."/>
            <person name="Hug L.A."/>
            <person name="Thomas B.C."/>
            <person name="Sharon I."/>
            <person name="Castelle C.J."/>
            <person name="Singh A."/>
            <person name="Wilkins M.J."/>
            <person name="Williams K.H."/>
            <person name="Banfield J.F."/>
        </authorList>
    </citation>
    <scope>NUCLEOTIDE SEQUENCE [LARGE SCALE GENOMIC DNA]</scope>
</reference>
<organism evidence="1 2">
    <name type="scientific">Candidatus Daviesbacteria bacterium GW2011_GWA2_38_24</name>
    <dbReference type="NCBI Taxonomy" id="1618422"/>
    <lineage>
        <taxon>Bacteria</taxon>
        <taxon>Candidatus Daviesiibacteriota</taxon>
    </lineage>
</organism>
<gene>
    <name evidence="1" type="ORF">US86_C0009G0035</name>
</gene>
<proteinExistence type="predicted"/>